<dbReference type="OMA" id="RMRVMSE"/>
<dbReference type="STRING" id="1128400.I2FTP0"/>
<feature type="transmembrane region" description="Helical" evidence="2">
    <location>
        <begin position="744"/>
        <end position="763"/>
    </location>
</feature>
<evidence type="ECO:0000256" key="2">
    <source>
        <dbReference type="SAM" id="Phobius"/>
    </source>
</evidence>
<keyword evidence="2" id="KW-0472">Membrane</keyword>
<dbReference type="AlphaFoldDB" id="I2FTP0"/>
<feature type="compositionally biased region" description="Low complexity" evidence="1">
    <location>
        <begin position="378"/>
        <end position="394"/>
    </location>
</feature>
<evidence type="ECO:0000313" key="3">
    <source>
        <dbReference type="EMBL" id="CCF50283.1"/>
    </source>
</evidence>
<feature type="compositionally biased region" description="Polar residues" evidence="1">
    <location>
        <begin position="649"/>
        <end position="662"/>
    </location>
</feature>
<feature type="region of interest" description="Disordered" evidence="1">
    <location>
        <begin position="1"/>
        <end position="162"/>
    </location>
</feature>
<evidence type="ECO:0000256" key="1">
    <source>
        <dbReference type="SAM" id="MobiDB-lite"/>
    </source>
</evidence>
<organism evidence="3 4">
    <name type="scientific">Ustilago hordei</name>
    <name type="common">Barley covered smut fungus</name>
    <dbReference type="NCBI Taxonomy" id="120017"/>
    <lineage>
        <taxon>Eukaryota</taxon>
        <taxon>Fungi</taxon>
        <taxon>Dikarya</taxon>
        <taxon>Basidiomycota</taxon>
        <taxon>Ustilaginomycotina</taxon>
        <taxon>Ustilaginomycetes</taxon>
        <taxon>Ustilaginales</taxon>
        <taxon>Ustilaginaceae</taxon>
        <taxon>Ustilago</taxon>
    </lineage>
</organism>
<name>I2FTP0_USTHO</name>
<accession>I2FTP0</accession>
<feature type="compositionally biased region" description="Polar residues" evidence="1">
    <location>
        <begin position="473"/>
        <end position="488"/>
    </location>
</feature>
<feature type="region of interest" description="Disordered" evidence="1">
    <location>
        <begin position="188"/>
        <end position="282"/>
    </location>
</feature>
<feature type="compositionally biased region" description="Polar residues" evidence="1">
    <location>
        <begin position="65"/>
        <end position="76"/>
    </location>
</feature>
<reference evidence="3 4" key="1">
    <citation type="journal article" date="2012" name="Plant Cell">
        <title>Genome comparison of barley and maize smut fungi reveals targeted loss of RNA silencing components and species-specific presence of transposable elements.</title>
        <authorList>
            <person name="Laurie J.D."/>
            <person name="Ali S."/>
            <person name="Linning R."/>
            <person name="Mannhaupt G."/>
            <person name="Wong P."/>
            <person name="Gueldener U."/>
            <person name="Muensterkoetter M."/>
            <person name="Moore R."/>
            <person name="Kahmann R."/>
            <person name="Bakkeren G."/>
            <person name="Schirawski J."/>
        </authorList>
    </citation>
    <scope>NUCLEOTIDE SEQUENCE [LARGE SCALE GENOMIC DNA]</scope>
    <source>
        <strain evidence="4">Uh4875-4</strain>
    </source>
</reference>
<feature type="compositionally biased region" description="Low complexity" evidence="1">
    <location>
        <begin position="102"/>
        <end position="119"/>
    </location>
</feature>
<sequence length="827" mass="89188">MAAASTTMRPHSATSSGSSTPSLSSEASASTWRGSYATSADLSRRTSSASTSGTTIHTTAIHTNMLASSEPTSSSRGPHAQEWWEHVLPPGQLAERLRKAQRSSSASRRRSSNAALANATPSERSAWKRLSGLPIEKSDPTRSESSTATSSRRSSFQGSTATLPRSAFKASYRVHQDRSALHYDNLSQSNSSAQVSSDQLPGGASAGQHSPERRVRYTFPTPLPASTQQHHRSRRHGARHTTSNSPELSSIWLATSSSSTSPPPLPSAFDPSRNASRSTGGRRMRVMSEDAMASTIFASQQSSSWSSSSLAYRLPSSHSATHLNQFNNTNTDSSSSWNSITADRTRAQFTHRLLPDTPELSSDEANDVTTTTQHNRKISTSEISTTRTTVRSSSNAPSPPTILRSDFDRPDQPLCPLGSEKTEGSRSTSPSRRDRHVSFEQSTETPRRASVHDYPEPMMTSSQSAFNLGTFPNRESTSPFDTLPPRSNNTRRPRQPIRISGRRITSFSLPGSRRGSIRGESPFAHSSTPFSSEAHGHHRPSTSIPDAMLLDSLNVAHKQLASAGNLALTLTRQLSAPLRPVFHMTLFLSISSITVLSLACFLCASYVLTAWDDVSKRSHKVGQVAGKTKHKFEKALDWGMSMLGPTNISARATSKPASSTMRESSAQAEANSSNTQAEKESTSAAKAPVSATAHAFLWSARMAWSATSSVAYRVAPPTISKLFEEDKSSKPKAKTSTLPPRPPLSTLLPSILFTLILAIGAGLNSFLASRRAAAGGGVEGYTVPSPGMEYVHLPTESPFLGRRMSTPVATPAWEKGECFKRRGVPVR</sequence>
<feature type="compositionally biased region" description="Low complexity" evidence="1">
    <location>
        <begin position="12"/>
        <end position="63"/>
    </location>
</feature>
<dbReference type="eggNOG" id="ENOG502RDA8">
    <property type="taxonomic scope" value="Eukaryota"/>
</dbReference>
<keyword evidence="2" id="KW-0812">Transmembrane</keyword>
<dbReference type="HOGENOM" id="CLU_356005_0_0_1"/>
<feature type="region of interest" description="Disordered" evidence="1">
    <location>
        <begin position="649"/>
        <end position="686"/>
    </location>
</feature>
<comment type="caution">
    <text evidence="3">The sequence shown here is derived from an EMBL/GenBank/DDBJ whole genome shotgun (WGS) entry which is preliminary data.</text>
</comment>
<dbReference type="Proteomes" id="UP000006174">
    <property type="component" value="Unassembled WGS sequence"/>
</dbReference>
<proteinExistence type="predicted"/>
<feature type="compositionally biased region" description="Low complexity" evidence="1">
    <location>
        <begin position="663"/>
        <end position="676"/>
    </location>
</feature>
<protein>
    <submittedName>
        <fullName evidence="3">Uncharacterized protein</fullName>
    </submittedName>
</protein>
<feature type="compositionally biased region" description="Basic and acidic residues" evidence="1">
    <location>
        <begin position="445"/>
        <end position="455"/>
    </location>
</feature>
<feature type="compositionally biased region" description="Basic residues" evidence="1">
    <location>
        <begin position="229"/>
        <end position="239"/>
    </location>
</feature>
<feature type="region of interest" description="Disordered" evidence="1">
    <location>
        <begin position="351"/>
        <end position="541"/>
    </location>
</feature>
<dbReference type="EMBL" id="CAGI01000153">
    <property type="protein sequence ID" value="CCF50283.1"/>
    <property type="molecule type" value="Genomic_DNA"/>
</dbReference>
<feature type="compositionally biased region" description="Low complexity" evidence="1">
    <location>
        <begin position="143"/>
        <end position="155"/>
    </location>
</feature>
<evidence type="ECO:0000313" key="4">
    <source>
        <dbReference type="Proteomes" id="UP000006174"/>
    </source>
</evidence>
<feature type="compositionally biased region" description="Low complexity" evidence="1">
    <location>
        <begin position="188"/>
        <end position="199"/>
    </location>
</feature>
<keyword evidence="4" id="KW-1185">Reference proteome</keyword>
<gene>
    <name evidence="3" type="ORF">UHOR_07873</name>
</gene>
<keyword evidence="2" id="KW-1133">Transmembrane helix</keyword>